<dbReference type="InterPro" id="IPR046956">
    <property type="entry name" value="RLP23-like"/>
</dbReference>
<dbReference type="InterPro" id="IPR032675">
    <property type="entry name" value="LRR_dom_sf"/>
</dbReference>
<keyword evidence="5" id="KW-0677">Repeat</keyword>
<evidence type="ECO:0000256" key="7">
    <source>
        <dbReference type="ARBA" id="ARBA00023136"/>
    </source>
</evidence>
<sequence>MPTTMAHHGPPAVALHLLLQIHLAVMVCSLLPSSAGAFTSSNTTAAAVAPRVPCLRSQEMALLQLKRSFTATADSITAFRSWKVGTDCCGWAGVHCGNADGRVISLDLGSWGLESAGLNPALFDLTSLRANSISARSFDTLGVFGPVL</sequence>
<keyword evidence="4 9" id="KW-0732">Signal</keyword>
<keyword evidence="3" id="KW-0812">Transmembrane</keyword>
<dbReference type="GO" id="GO:0016020">
    <property type="term" value="C:membrane"/>
    <property type="evidence" value="ECO:0007669"/>
    <property type="project" value="UniProtKB-SubCell"/>
</dbReference>
<dbReference type="EMBL" id="CM008050">
    <property type="protein sequence ID" value="PAN32389.2"/>
    <property type="molecule type" value="Genomic_DNA"/>
</dbReference>
<dbReference type="AlphaFoldDB" id="A0A2S3HY19"/>
<keyword evidence="7" id="KW-0472">Membrane</keyword>
<evidence type="ECO:0000256" key="5">
    <source>
        <dbReference type="ARBA" id="ARBA00022737"/>
    </source>
</evidence>
<protein>
    <recommendedName>
        <fullName evidence="10">Leucine-rich repeat-containing N-terminal plant-type domain-containing protein</fullName>
    </recommendedName>
</protein>
<organism evidence="11">
    <name type="scientific">Panicum hallii</name>
    <dbReference type="NCBI Taxonomy" id="206008"/>
    <lineage>
        <taxon>Eukaryota</taxon>
        <taxon>Viridiplantae</taxon>
        <taxon>Streptophyta</taxon>
        <taxon>Embryophyta</taxon>
        <taxon>Tracheophyta</taxon>
        <taxon>Spermatophyta</taxon>
        <taxon>Magnoliopsida</taxon>
        <taxon>Liliopsida</taxon>
        <taxon>Poales</taxon>
        <taxon>Poaceae</taxon>
        <taxon>PACMAD clade</taxon>
        <taxon>Panicoideae</taxon>
        <taxon>Panicodae</taxon>
        <taxon>Paniceae</taxon>
        <taxon>Panicinae</taxon>
        <taxon>Panicum</taxon>
        <taxon>Panicum sect. Panicum</taxon>
    </lineage>
</organism>
<evidence type="ECO:0000256" key="9">
    <source>
        <dbReference type="SAM" id="SignalP"/>
    </source>
</evidence>
<dbReference type="InterPro" id="IPR013210">
    <property type="entry name" value="LRR_N_plant-typ"/>
</dbReference>
<feature type="signal peptide" evidence="9">
    <location>
        <begin position="1"/>
        <end position="36"/>
    </location>
</feature>
<feature type="domain" description="Leucine-rich repeat-containing N-terminal plant-type" evidence="10">
    <location>
        <begin position="58"/>
        <end position="96"/>
    </location>
</feature>
<dbReference type="Pfam" id="PF08263">
    <property type="entry name" value="LRRNT_2"/>
    <property type="match status" value="1"/>
</dbReference>
<dbReference type="Proteomes" id="UP000243499">
    <property type="component" value="Chromosome 5"/>
</dbReference>
<name>A0A2S3HY19_9POAL</name>
<evidence type="ECO:0000313" key="11">
    <source>
        <dbReference type="EMBL" id="PAN32389.2"/>
    </source>
</evidence>
<evidence type="ECO:0000256" key="8">
    <source>
        <dbReference type="ARBA" id="ARBA00023180"/>
    </source>
</evidence>
<dbReference type="Gramene" id="PAN32389">
    <property type="protein sequence ID" value="PAN32389"/>
    <property type="gene ID" value="PAHAL_5G483700"/>
</dbReference>
<dbReference type="PANTHER" id="PTHR48061:SF48">
    <property type="entry name" value="OS01G0162500 PROTEIN"/>
    <property type="match status" value="1"/>
</dbReference>
<evidence type="ECO:0000256" key="3">
    <source>
        <dbReference type="ARBA" id="ARBA00022692"/>
    </source>
</evidence>
<reference evidence="11" key="1">
    <citation type="submission" date="2018-04" db="EMBL/GenBank/DDBJ databases">
        <title>WGS assembly of Panicum hallii.</title>
        <authorList>
            <person name="Lovell J."/>
            <person name="Jenkins J."/>
            <person name="Lowry D."/>
            <person name="Mamidi S."/>
            <person name="Sreedasyam A."/>
            <person name="Weng X."/>
            <person name="Barry K."/>
            <person name="Bonette J."/>
            <person name="Campitelli B."/>
            <person name="Daum C."/>
            <person name="Gordon S."/>
            <person name="Gould B."/>
            <person name="Lipzen A."/>
            <person name="Macqueen A."/>
            <person name="Palacio-Mejia J."/>
            <person name="Plott C."/>
            <person name="Shakirov E."/>
            <person name="Shu S."/>
            <person name="Yoshinaga Y."/>
            <person name="Zane M."/>
            <person name="Rokhsar D."/>
            <person name="Grimwood J."/>
            <person name="Schmutz J."/>
            <person name="Juenger T."/>
        </authorList>
    </citation>
    <scope>NUCLEOTIDE SEQUENCE [LARGE SCALE GENOMIC DNA]</scope>
    <source>
        <strain evidence="11">FIL2</strain>
    </source>
</reference>
<comment type="subcellular location">
    <subcellularLocation>
        <location evidence="1">Membrane</location>
        <topology evidence="1">Single-pass type I membrane protein</topology>
    </subcellularLocation>
</comment>
<evidence type="ECO:0000256" key="2">
    <source>
        <dbReference type="ARBA" id="ARBA00022614"/>
    </source>
</evidence>
<accession>A0A2S3HY19</accession>
<evidence type="ECO:0000259" key="10">
    <source>
        <dbReference type="Pfam" id="PF08263"/>
    </source>
</evidence>
<evidence type="ECO:0000256" key="4">
    <source>
        <dbReference type="ARBA" id="ARBA00022729"/>
    </source>
</evidence>
<evidence type="ECO:0000256" key="1">
    <source>
        <dbReference type="ARBA" id="ARBA00004479"/>
    </source>
</evidence>
<proteinExistence type="predicted"/>
<dbReference type="PANTHER" id="PTHR48061">
    <property type="entry name" value="LEUCINE-RICH REPEAT RECEPTOR PROTEIN KINASE EMS1-LIKE-RELATED"/>
    <property type="match status" value="1"/>
</dbReference>
<feature type="chain" id="PRO_5015405432" description="Leucine-rich repeat-containing N-terminal plant-type domain-containing protein" evidence="9">
    <location>
        <begin position="37"/>
        <end position="148"/>
    </location>
</feature>
<gene>
    <name evidence="11" type="ORF">PAHAL_5G483700</name>
</gene>
<keyword evidence="8" id="KW-0325">Glycoprotein</keyword>
<evidence type="ECO:0000256" key="6">
    <source>
        <dbReference type="ARBA" id="ARBA00022989"/>
    </source>
</evidence>
<keyword evidence="6" id="KW-1133">Transmembrane helix</keyword>
<dbReference type="Gene3D" id="3.80.10.10">
    <property type="entry name" value="Ribonuclease Inhibitor"/>
    <property type="match status" value="1"/>
</dbReference>
<keyword evidence="2" id="KW-0433">Leucine-rich repeat</keyword>